<dbReference type="Pfam" id="PF03009">
    <property type="entry name" value="GDPD"/>
    <property type="match status" value="1"/>
</dbReference>
<dbReference type="Proteomes" id="UP000440668">
    <property type="component" value="Unassembled WGS sequence"/>
</dbReference>
<dbReference type="PANTHER" id="PTHR46211">
    <property type="entry name" value="GLYCEROPHOSPHORYL DIESTER PHOSPHODIESTERASE"/>
    <property type="match status" value="1"/>
</dbReference>
<gene>
    <name evidence="3" type="ORF">GJV82_17320</name>
</gene>
<dbReference type="RefSeq" id="WP_155100088.1">
    <property type="nucleotide sequence ID" value="NZ_WMKA01000058.1"/>
</dbReference>
<dbReference type="PROSITE" id="PS51704">
    <property type="entry name" value="GP_PDE"/>
    <property type="match status" value="1"/>
</dbReference>
<dbReference type="SUPFAM" id="SSF51695">
    <property type="entry name" value="PLC-like phosphodiesterases"/>
    <property type="match status" value="1"/>
</dbReference>
<evidence type="ECO:0000256" key="1">
    <source>
        <dbReference type="SAM" id="MobiDB-lite"/>
    </source>
</evidence>
<dbReference type="GO" id="GO:0008081">
    <property type="term" value="F:phosphoric diester hydrolase activity"/>
    <property type="evidence" value="ECO:0007669"/>
    <property type="project" value="InterPro"/>
</dbReference>
<accession>A0A6N7ZN39</accession>
<evidence type="ECO:0000259" key="2">
    <source>
        <dbReference type="PROSITE" id="PS51704"/>
    </source>
</evidence>
<feature type="region of interest" description="Disordered" evidence="1">
    <location>
        <begin position="1"/>
        <end position="20"/>
    </location>
</feature>
<feature type="domain" description="GP-PDE" evidence="2">
    <location>
        <begin position="30"/>
        <end position="270"/>
    </location>
</feature>
<comment type="caution">
    <text evidence="3">The sequence shown here is derived from an EMBL/GenBank/DDBJ whole genome shotgun (WGS) entry which is preliminary data.</text>
</comment>
<name>A0A6N7ZN39_9MICO</name>
<reference evidence="3 4" key="1">
    <citation type="submission" date="2019-11" db="EMBL/GenBank/DDBJ databases">
        <title>Cellulosimicrobium composti sp. nov. isolated from a compost.</title>
        <authorList>
            <person name="Yang Y."/>
        </authorList>
    </citation>
    <scope>NUCLEOTIDE SEQUENCE [LARGE SCALE GENOMIC DNA]</scope>
    <source>
        <strain evidence="3 4">BIT-GX5</strain>
    </source>
</reference>
<dbReference type="InterPro" id="IPR030395">
    <property type="entry name" value="GP_PDE_dom"/>
</dbReference>
<organism evidence="3 4">
    <name type="scientific">Cellulosimicrobium composti</name>
    <dbReference type="NCBI Taxonomy" id="2672572"/>
    <lineage>
        <taxon>Bacteria</taxon>
        <taxon>Bacillati</taxon>
        <taxon>Actinomycetota</taxon>
        <taxon>Actinomycetes</taxon>
        <taxon>Micrococcales</taxon>
        <taxon>Promicromonosporaceae</taxon>
        <taxon>Cellulosimicrobium</taxon>
    </lineage>
</organism>
<protein>
    <submittedName>
        <fullName evidence="3">Glycerophosphodiester phosphodiesterase</fullName>
    </submittedName>
</protein>
<dbReference type="PANTHER" id="PTHR46211:SF1">
    <property type="entry name" value="GLYCEROPHOSPHODIESTER PHOSPHODIESTERASE, CYTOPLASMIC"/>
    <property type="match status" value="1"/>
</dbReference>
<evidence type="ECO:0000313" key="3">
    <source>
        <dbReference type="EMBL" id="MTG90679.1"/>
    </source>
</evidence>
<proteinExistence type="predicted"/>
<evidence type="ECO:0000313" key="4">
    <source>
        <dbReference type="Proteomes" id="UP000440668"/>
    </source>
</evidence>
<dbReference type="InterPro" id="IPR017946">
    <property type="entry name" value="PLC-like_Pdiesterase_TIM-brl"/>
</dbReference>
<sequence>MSPDRTATDVSHASPGPRLLRPAAERAGRPLVVGHRGNSSVAPQNTLAAFEAACRAGADAIELDVRLTADRRTVVLHDDVVDVTTDGTGRVDALTLAEVRALDAGSSFSRAFAGQRVPTFEEVARFAAQRPGLELLVELKGVWSVDDVPLVTRHVDAAGLADRTVVQSFWPPTVAALRDAAGHLARALLLVLRPDSLDELVAVCADLGVVACNPDVALLAHEPGLVEAVRGAGLRVHCWTANTTDEWEDLLGRGVDAIMTDRPDRLAGWLDARLGRSPERAADPLAPGAAVHAVPSFDG</sequence>
<dbReference type="Gene3D" id="3.20.20.190">
    <property type="entry name" value="Phosphatidylinositol (PI) phosphodiesterase"/>
    <property type="match status" value="1"/>
</dbReference>
<dbReference type="EMBL" id="WMKA01000058">
    <property type="protein sequence ID" value="MTG90679.1"/>
    <property type="molecule type" value="Genomic_DNA"/>
</dbReference>
<dbReference type="GO" id="GO:0006629">
    <property type="term" value="P:lipid metabolic process"/>
    <property type="evidence" value="ECO:0007669"/>
    <property type="project" value="InterPro"/>
</dbReference>
<dbReference type="AlphaFoldDB" id="A0A6N7ZN39"/>